<gene>
    <name evidence="1" type="ORF">NCTC9185_06537</name>
</gene>
<dbReference type="AlphaFoldDB" id="A0A4U9DEL2"/>
<sequence>MSYPFKSSFTALPACKKLQAVGFGANLPDAGKSRPELADCHIERAAIELRYGKAQLIISPPASAQRRAVSGST</sequence>
<protein>
    <submittedName>
        <fullName evidence="1">Uncharacterized protein</fullName>
    </submittedName>
</protein>
<dbReference type="Proteomes" id="UP000339249">
    <property type="component" value="Unassembled WGS sequence"/>
</dbReference>
<organism evidence="1 2">
    <name type="scientific">Raoultella terrigena</name>
    <name type="common">Klebsiella terrigena</name>
    <dbReference type="NCBI Taxonomy" id="577"/>
    <lineage>
        <taxon>Bacteria</taxon>
        <taxon>Pseudomonadati</taxon>
        <taxon>Pseudomonadota</taxon>
        <taxon>Gammaproteobacteria</taxon>
        <taxon>Enterobacterales</taxon>
        <taxon>Enterobacteriaceae</taxon>
        <taxon>Klebsiella/Raoultella group</taxon>
        <taxon>Raoultella</taxon>
    </lineage>
</organism>
<proteinExistence type="predicted"/>
<dbReference type="EMBL" id="CABDVU010000001">
    <property type="protein sequence ID" value="VTN14475.1"/>
    <property type="molecule type" value="Genomic_DNA"/>
</dbReference>
<name>A0A4U9DEL2_RAOTE</name>
<evidence type="ECO:0000313" key="2">
    <source>
        <dbReference type="Proteomes" id="UP000339249"/>
    </source>
</evidence>
<accession>A0A4U9DEL2</accession>
<reference evidence="1 2" key="1">
    <citation type="submission" date="2019-04" db="EMBL/GenBank/DDBJ databases">
        <authorList>
            <consortium name="Pathogen Informatics"/>
        </authorList>
    </citation>
    <scope>NUCLEOTIDE SEQUENCE [LARGE SCALE GENOMIC DNA]</scope>
    <source>
        <strain evidence="1 2">NCTC9185</strain>
    </source>
</reference>
<evidence type="ECO:0000313" key="1">
    <source>
        <dbReference type="EMBL" id="VTN14475.1"/>
    </source>
</evidence>